<gene>
    <name evidence="2" type="ORF">EIO64_09310</name>
</gene>
<keyword evidence="1" id="KW-0812">Transmembrane</keyword>
<evidence type="ECO:0000313" key="2">
    <source>
        <dbReference type="EMBL" id="QCI59381.1"/>
    </source>
</evidence>
<sequence length="511" mass="55874">MNEHEKALPAGGPAKLTQNAVKIYVISSRERLLLPLAFCFCLLLVNTLLWSGPTAGLTASVCVWYGLLGLYLGRPLLNTWESRVLLAVNLALAATLALGSNWYFRAWNLLALLALLPVHAIGLSGGQFLPWWRPSMLWERLCLLLWGLFGHLGAALATAWPQKKDGAARRVLPLLLGAAGALALLAVLVPVLASADALFAAATADLRAFVSLHFTDAVWKALLASVMTPFLFGLLYSLRRPTPLKRTGAAARGGVDGLGFAIVLAAVAALYLLFLGVQSAGLFGGAEYLAQKGLSYAEWARSGFFQMVGVTVVNLTLLLAAVQWSRREGGAWRAVRLLSALLTAESLLLLLSAAWRMTLYVDVYGLSFKRCMTYWGMGMMAAFLLAAAWKVWRPDFRFCRVVFPLALAGWLVINCVPVDYLVAKDQVDRYLSGESGVLDAEYLLYDLSYDTLSQLERLDGDMVCTAYGDWDAIGTARLSILLKQRRQEARTDCADWRTWSLSAWLASRGDA</sequence>
<dbReference type="InterPro" id="IPR025291">
    <property type="entry name" value="DUF4153"/>
</dbReference>
<dbReference type="AlphaFoldDB" id="A0A4D7AP76"/>
<feature type="transmembrane region" description="Helical" evidence="1">
    <location>
        <begin position="221"/>
        <end position="238"/>
    </location>
</feature>
<dbReference type="Pfam" id="PF13687">
    <property type="entry name" value="DUF4153"/>
    <property type="match status" value="1"/>
</dbReference>
<feature type="transmembrane region" description="Helical" evidence="1">
    <location>
        <begin position="334"/>
        <end position="354"/>
    </location>
</feature>
<feature type="transmembrane region" description="Helical" evidence="1">
    <location>
        <begin position="374"/>
        <end position="392"/>
    </location>
</feature>
<name>A0A4D7AP76_9FIRM</name>
<feature type="transmembrane region" description="Helical" evidence="1">
    <location>
        <begin position="84"/>
        <end position="104"/>
    </location>
</feature>
<feature type="transmembrane region" description="Helical" evidence="1">
    <location>
        <begin position="303"/>
        <end position="322"/>
    </location>
</feature>
<dbReference type="Proteomes" id="UP000298642">
    <property type="component" value="Chromosome"/>
</dbReference>
<organism evidence="2 3">
    <name type="scientific">Dysosmobacter welbionis</name>
    <dbReference type="NCBI Taxonomy" id="2093857"/>
    <lineage>
        <taxon>Bacteria</taxon>
        <taxon>Bacillati</taxon>
        <taxon>Bacillota</taxon>
        <taxon>Clostridia</taxon>
        <taxon>Eubacteriales</taxon>
        <taxon>Oscillospiraceae</taxon>
        <taxon>Dysosmobacter</taxon>
    </lineage>
</organism>
<feature type="transmembrane region" description="Helical" evidence="1">
    <location>
        <begin position="141"/>
        <end position="160"/>
    </location>
</feature>
<feature type="transmembrane region" description="Helical" evidence="1">
    <location>
        <begin position="172"/>
        <end position="192"/>
    </location>
</feature>
<accession>A0A4D7AP76</accession>
<keyword evidence="1" id="KW-0472">Membrane</keyword>
<keyword evidence="3" id="KW-1185">Reference proteome</keyword>
<evidence type="ECO:0000313" key="3">
    <source>
        <dbReference type="Proteomes" id="UP000298642"/>
    </source>
</evidence>
<feature type="transmembrane region" description="Helical" evidence="1">
    <location>
        <begin position="401"/>
        <end position="422"/>
    </location>
</feature>
<dbReference type="RefSeq" id="WP_136891258.1">
    <property type="nucleotide sequence ID" value="NZ_CP034413.3"/>
</dbReference>
<keyword evidence="1" id="KW-1133">Transmembrane helix</keyword>
<dbReference type="KEGG" id="obj:EIO64_09310"/>
<evidence type="ECO:0000256" key="1">
    <source>
        <dbReference type="SAM" id="Phobius"/>
    </source>
</evidence>
<dbReference type="EMBL" id="CP034413">
    <property type="protein sequence ID" value="QCI59381.1"/>
    <property type="molecule type" value="Genomic_DNA"/>
</dbReference>
<reference evidence="3" key="1">
    <citation type="submission" date="2018-12" db="EMBL/GenBank/DDBJ databases">
        <title>Dusodibacter welbiota gen. nov., sp. nov., isolated from human faeces and emended description of the Oscillibacter genus.</title>
        <authorList>
            <person name="Le Roy T."/>
            <person name="Van der Smissen P."/>
            <person name="Delzenne N."/>
            <person name="Muccioli G."/>
            <person name="Collet J.F."/>
            <person name="Cani P.D."/>
        </authorList>
    </citation>
    <scope>NUCLEOTIDE SEQUENCE [LARGE SCALE GENOMIC DNA]</scope>
    <source>
        <strain evidence="3">J115</strain>
    </source>
</reference>
<feature type="transmembrane region" description="Helical" evidence="1">
    <location>
        <begin position="55"/>
        <end position="72"/>
    </location>
</feature>
<feature type="transmembrane region" description="Helical" evidence="1">
    <location>
        <begin position="258"/>
        <end position="283"/>
    </location>
</feature>
<protein>
    <submittedName>
        <fullName evidence="2">DUF4173 domain-containing protein</fullName>
    </submittedName>
</protein>
<proteinExistence type="predicted"/>
<feature type="transmembrane region" description="Helical" evidence="1">
    <location>
        <begin position="32"/>
        <end position="49"/>
    </location>
</feature>